<dbReference type="EMBL" id="NJBA01000003">
    <property type="protein sequence ID" value="OWP51393.1"/>
    <property type="molecule type" value="Genomic_DNA"/>
</dbReference>
<dbReference type="InterPro" id="IPR002734">
    <property type="entry name" value="RibDG_C"/>
</dbReference>
<accession>A0A246FAR4</accession>
<evidence type="ECO:0000313" key="2">
    <source>
        <dbReference type="EMBL" id="OWP51393.1"/>
    </source>
</evidence>
<dbReference type="PANTHER" id="PTHR38011:SF11">
    <property type="entry name" value="2,5-DIAMINO-6-RIBOSYLAMINO-4(3H)-PYRIMIDINONE 5'-PHOSPHATE REDUCTASE"/>
    <property type="match status" value="1"/>
</dbReference>
<comment type="caution">
    <text evidence="2">The sequence shown here is derived from an EMBL/GenBank/DDBJ whole genome shotgun (WGS) entry which is preliminary data.</text>
</comment>
<protein>
    <submittedName>
        <fullName evidence="2">Dihydrofolate reductase</fullName>
    </submittedName>
</protein>
<dbReference type="Gene3D" id="3.40.430.10">
    <property type="entry name" value="Dihydrofolate Reductase, subunit A"/>
    <property type="match status" value="1"/>
</dbReference>
<dbReference type="InterPro" id="IPR024072">
    <property type="entry name" value="DHFR-like_dom_sf"/>
</dbReference>
<dbReference type="Proteomes" id="UP000198145">
    <property type="component" value="Unassembled WGS sequence"/>
</dbReference>
<evidence type="ECO:0000259" key="1">
    <source>
        <dbReference type="Pfam" id="PF01872"/>
    </source>
</evidence>
<dbReference type="GO" id="GO:0008703">
    <property type="term" value="F:5-amino-6-(5-phosphoribosylamino)uracil reductase activity"/>
    <property type="evidence" value="ECO:0007669"/>
    <property type="project" value="InterPro"/>
</dbReference>
<sequence length="175" mass="19669">MARILGYIATSLDGFIATPDHRLDWLFKHDPLQLGEHDYGLFLQRIRTVVMGRATYDFLAADPSPWPYGEQRVLVVTSRPIDHPKGPLEIRSDIDALVAELRALTDGDVWMLGGGQLQMAFMERRALDELEIYVMPEIIGGGFALFPATGLRLSPTLLSAKVIEPGCVRMHYRFD</sequence>
<dbReference type="Pfam" id="PF01872">
    <property type="entry name" value="RibD_C"/>
    <property type="match status" value="1"/>
</dbReference>
<gene>
    <name evidence="2" type="ORF">CEG18_11105</name>
</gene>
<name>A0A246FAR4_PSENT</name>
<dbReference type="SUPFAM" id="SSF53597">
    <property type="entry name" value="Dihydrofolate reductase-like"/>
    <property type="match status" value="1"/>
</dbReference>
<dbReference type="AlphaFoldDB" id="A0A246FAR4"/>
<dbReference type="RefSeq" id="WP_088417525.1">
    <property type="nucleotide sequence ID" value="NZ_NJBA01000003.1"/>
</dbReference>
<evidence type="ECO:0000313" key="3">
    <source>
        <dbReference type="Proteomes" id="UP000198145"/>
    </source>
</evidence>
<proteinExistence type="predicted"/>
<dbReference type="STRING" id="46680.GCA_000807755_02076"/>
<dbReference type="GO" id="GO:0009231">
    <property type="term" value="P:riboflavin biosynthetic process"/>
    <property type="evidence" value="ECO:0007669"/>
    <property type="project" value="InterPro"/>
</dbReference>
<reference evidence="2 3" key="1">
    <citation type="submission" date="2017-06" db="EMBL/GenBank/DDBJ databases">
        <title>Draft genome of Pseudomonas nitroreducens DF05.</title>
        <authorList>
            <person name="Iyer R."/>
        </authorList>
    </citation>
    <scope>NUCLEOTIDE SEQUENCE [LARGE SCALE GENOMIC DNA]</scope>
    <source>
        <strain evidence="2 3">DF05</strain>
    </source>
</reference>
<feature type="domain" description="Bacterial bifunctional deaminase-reductase C-terminal" evidence="1">
    <location>
        <begin position="8"/>
        <end position="166"/>
    </location>
</feature>
<dbReference type="InterPro" id="IPR050765">
    <property type="entry name" value="Riboflavin_Biosynth_HTPR"/>
</dbReference>
<organism evidence="2 3">
    <name type="scientific">Pseudomonas nitroreducens</name>
    <dbReference type="NCBI Taxonomy" id="46680"/>
    <lineage>
        <taxon>Bacteria</taxon>
        <taxon>Pseudomonadati</taxon>
        <taxon>Pseudomonadota</taxon>
        <taxon>Gammaproteobacteria</taxon>
        <taxon>Pseudomonadales</taxon>
        <taxon>Pseudomonadaceae</taxon>
        <taxon>Pseudomonas</taxon>
    </lineage>
</organism>
<dbReference type="PANTHER" id="PTHR38011">
    <property type="entry name" value="DIHYDROFOLATE REDUCTASE FAMILY PROTEIN (AFU_ORTHOLOGUE AFUA_8G06820)"/>
    <property type="match status" value="1"/>
</dbReference>